<feature type="domain" description="UspA" evidence="1">
    <location>
        <begin position="92"/>
        <end position="134"/>
    </location>
</feature>
<proteinExistence type="predicted"/>
<sequence>MVATHSETLHNATSAATGKTVAFALDESPDSVSALQWTFDYILSAGDKLVVLSVAQDSVTSTTSRVLVGEAGKVGEILCAEVRSREGGFGRVEKVNPAMLILGSSSKSQMTGFLVGSVSQYAVRKASVPVIVARVTPTL</sequence>
<dbReference type="Pfam" id="PF00582">
    <property type="entry name" value="Usp"/>
    <property type="match status" value="1"/>
</dbReference>
<dbReference type="OrthoDB" id="843225at2759"/>
<gene>
    <name evidence="2" type="ORF">BDK51DRAFT_27633</name>
</gene>
<reference evidence="3" key="1">
    <citation type="journal article" date="2018" name="Nat. Microbiol.">
        <title>Leveraging single-cell genomics to expand the fungal tree of life.</title>
        <authorList>
            <person name="Ahrendt S.R."/>
            <person name="Quandt C.A."/>
            <person name="Ciobanu D."/>
            <person name="Clum A."/>
            <person name="Salamov A."/>
            <person name="Andreopoulos B."/>
            <person name="Cheng J.F."/>
            <person name="Woyke T."/>
            <person name="Pelin A."/>
            <person name="Henrissat B."/>
            <person name="Reynolds N.K."/>
            <person name="Benny G.L."/>
            <person name="Smith M.E."/>
            <person name="James T.Y."/>
            <person name="Grigoriev I.V."/>
        </authorList>
    </citation>
    <scope>NUCLEOTIDE SEQUENCE [LARGE SCALE GENOMIC DNA]</scope>
</reference>
<protein>
    <recommendedName>
        <fullName evidence="1">UspA domain-containing protein</fullName>
    </recommendedName>
</protein>
<dbReference type="SUPFAM" id="SSF52402">
    <property type="entry name" value="Adenine nucleotide alpha hydrolases-like"/>
    <property type="match status" value="1"/>
</dbReference>
<evidence type="ECO:0000259" key="1">
    <source>
        <dbReference type="Pfam" id="PF00582"/>
    </source>
</evidence>
<dbReference type="PRINTS" id="PR01438">
    <property type="entry name" value="UNVRSLSTRESS"/>
</dbReference>
<dbReference type="EMBL" id="KZ996397">
    <property type="protein sequence ID" value="RKO88921.1"/>
    <property type="molecule type" value="Genomic_DNA"/>
</dbReference>
<evidence type="ECO:0000313" key="3">
    <source>
        <dbReference type="Proteomes" id="UP000269721"/>
    </source>
</evidence>
<name>A0A4P9W8Q8_9FUNG</name>
<dbReference type="PANTHER" id="PTHR46100:SF4">
    <property type="entry name" value="USPA DOMAIN-CONTAINING PROTEIN"/>
    <property type="match status" value="1"/>
</dbReference>
<evidence type="ECO:0000313" key="2">
    <source>
        <dbReference type="EMBL" id="RKO88921.1"/>
    </source>
</evidence>
<organism evidence="2 3">
    <name type="scientific">Blyttiomyces helicus</name>
    <dbReference type="NCBI Taxonomy" id="388810"/>
    <lineage>
        <taxon>Eukaryota</taxon>
        <taxon>Fungi</taxon>
        <taxon>Fungi incertae sedis</taxon>
        <taxon>Chytridiomycota</taxon>
        <taxon>Chytridiomycota incertae sedis</taxon>
        <taxon>Chytridiomycetes</taxon>
        <taxon>Chytridiomycetes incertae sedis</taxon>
        <taxon>Blyttiomyces</taxon>
    </lineage>
</organism>
<dbReference type="InterPro" id="IPR006016">
    <property type="entry name" value="UspA"/>
</dbReference>
<dbReference type="InterPro" id="IPR006015">
    <property type="entry name" value="Universal_stress_UspA"/>
</dbReference>
<dbReference type="PANTHER" id="PTHR46100">
    <property type="entry name" value="IMP2'P"/>
    <property type="match status" value="1"/>
</dbReference>
<dbReference type="Proteomes" id="UP000269721">
    <property type="component" value="Unassembled WGS sequence"/>
</dbReference>
<dbReference type="CDD" id="cd23659">
    <property type="entry name" value="USP_At3g01520-like"/>
    <property type="match status" value="1"/>
</dbReference>
<dbReference type="Gene3D" id="3.40.50.12370">
    <property type="match status" value="1"/>
</dbReference>
<accession>A0A4P9W8Q8</accession>
<keyword evidence="3" id="KW-1185">Reference proteome</keyword>
<dbReference type="AlphaFoldDB" id="A0A4P9W8Q8"/>